<keyword evidence="4" id="KW-1185">Reference proteome</keyword>
<name>A0A3S4VA87_9ACTO</name>
<feature type="region of interest" description="Disordered" evidence="1">
    <location>
        <begin position="355"/>
        <end position="391"/>
    </location>
</feature>
<proteinExistence type="predicted"/>
<evidence type="ECO:0000313" key="3">
    <source>
        <dbReference type="EMBL" id="VEI13046.1"/>
    </source>
</evidence>
<organism evidence="3 4">
    <name type="scientific">Trueperella bialowiezensis</name>
    <dbReference type="NCBI Taxonomy" id="312285"/>
    <lineage>
        <taxon>Bacteria</taxon>
        <taxon>Bacillati</taxon>
        <taxon>Actinomycetota</taxon>
        <taxon>Actinomycetes</taxon>
        <taxon>Actinomycetales</taxon>
        <taxon>Actinomycetaceae</taxon>
        <taxon>Trueperella</taxon>
    </lineage>
</organism>
<reference evidence="3 4" key="1">
    <citation type="submission" date="2018-12" db="EMBL/GenBank/DDBJ databases">
        <authorList>
            <consortium name="Pathogen Informatics"/>
        </authorList>
    </citation>
    <scope>NUCLEOTIDE SEQUENCE [LARGE SCALE GENOMIC DNA]</scope>
    <source>
        <strain evidence="3 4">NCTC13354</strain>
    </source>
</reference>
<evidence type="ECO:0000256" key="1">
    <source>
        <dbReference type="SAM" id="MobiDB-lite"/>
    </source>
</evidence>
<dbReference type="Proteomes" id="UP000269542">
    <property type="component" value="Chromosome"/>
</dbReference>
<feature type="compositionally biased region" description="Polar residues" evidence="1">
    <location>
        <begin position="358"/>
        <end position="371"/>
    </location>
</feature>
<feature type="domain" description="Peptidoglycan binding-like" evidence="2">
    <location>
        <begin position="126"/>
        <end position="173"/>
    </location>
</feature>
<sequence>MKNRYLTVVGLGGAVLLLIVTAFGLGRWTMHEAMEAGSPTAETVEGEMYWTVKPEQIGRTINYSATISSRMVDGPLVHNDGVITAILGSGDTLNEGAPILEVNLKTIVVGQGNIPAFRDLVEGEAGADVQQLRDFLCRNGYGVCAENEVFTPAMSKAVRAWQKTLGNAETGIVLKGDIMWFSKAPVYVHVNKDIAVGSAVTATDRPIMIRSGEPYVEIKASEEQLAIIPSGSPFTLEGKLSGVVGEFTPTFSSTGEADGYVAPLLSEDGAESICHEEPLCEELLAGQESVIANIDIQTIPQQEGLGVPTTAVMSSADGSTYVTLSDGERKSVTVLASAGGISLVEGLVEGDLIRLTGEASSTPESTRSARSGKTESEDLVGEDGLVADETE</sequence>
<dbReference type="Pfam" id="PF01471">
    <property type="entry name" value="PG_binding_1"/>
    <property type="match status" value="1"/>
</dbReference>
<dbReference type="KEGG" id="tbw:NCTC13354_00746"/>
<dbReference type="InterPro" id="IPR036366">
    <property type="entry name" value="PGBDSf"/>
</dbReference>
<dbReference type="SUPFAM" id="SSF47090">
    <property type="entry name" value="PGBD-like"/>
    <property type="match status" value="1"/>
</dbReference>
<dbReference type="InterPro" id="IPR002477">
    <property type="entry name" value="Peptidoglycan-bd-like"/>
</dbReference>
<evidence type="ECO:0000259" key="2">
    <source>
        <dbReference type="Pfam" id="PF01471"/>
    </source>
</evidence>
<dbReference type="AlphaFoldDB" id="A0A3S4VA87"/>
<dbReference type="EMBL" id="LR134476">
    <property type="protein sequence ID" value="VEI13046.1"/>
    <property type="molecule type" value="Genomic_DNA"/>
</dbReference>
<evidence type="ECO:0000313" key="4">
    <source>
        <dbReference type="Proteomes" id="UP000269542"/>
    </source>
</evidence>
<dbReference type="InterPro" id="IPR036365">
    <property type="entry name" value="PGBD-like_sf"/>
</dbReference>
<protein>
    <recommendedName>
        <fullName evidence="2">Peptidoglycan binding-like domain-containing protein</fullName>
    </recommendedName>
</protein>
<feature type="compositionally biased region" description="Acidic residues" evidence="1">
    <location>
        <begin position="377"/>
        <end position="391"/>
    </location>
</feature>
<dbReference type="OrthoDB" id="3268648at2"/>
<gene>
    <name evidence="3" type="ORF">NCTC13354_00746</name>
</gene>
<accession>A0A3S4VA87</accession>
<dbReference type="Gene3D" id="1.10.101.10">
    <property type="entry name" value="PGBD-like superfamily/PGBD"/>
    <property type="match status" value="1"/>
</dbReference>
<dbReference type="RefSeq" id="WP_126416200.1">
    <property type="nucleotide sequence ID" value="NZ_LR134476.1"/>
</dbReference>